<organism evidence="2 3">
    <name type="scientific">Kitasatospora acidiphila</name>
    <dbReference type="NCBI Taxonomy" id="2567942"/>
    <lineage>
        <taxon>Bacteria</taxon>
        <taxon>Bacillati</taxon>
        <taxon>Actinomycetota</taxon>
        <taxon>Actinomycetes</taxon>
        <taxon>Kitasatosporales</taxon>
        <taxon>Streptomycetaceae</taxon>
        <taxon>Kitasatospora</taxon>
    </lineage>
</organism>
<keyword evidence="3" id="KW-1185">Reference proteome</keyword>
<dbReference type="Proteomes" id="UP000319103">
    <property type="component" value="Unassembled WGS sequence"/>
</dbReference>
<proteinExistence type="predicted"/>
<dbReference type="OrthoDB" id="111829at2"/>
<feature type="compositionally biased region" description="Polar residues" evidence="1">
    <location>
        <begin position="39"/>
        <end position="48"/>
    </location>
</feature>
<feature type="region of interest" description="Disordered" evidence="1">
    <location>
        <begin position="1"/>
        <end position="24"/>
    </location>
</feature>
<dbReference type="EMBL" id="VIGB01000001">
    <property type="protein sequence ID" value="TQF08032.1"/>
    <property type="molecule type" value="Genomic_DNA"/>
</dbReference>
<name>A0A540WGB7_9ACTN</name>
<accession>A0A540WGB7</accession>
<feature type="region of interest" description="Disordered" evidence="1">
    <location>
        <begin position="39"/>
        <end position="61"/>
    </location>
</feature>
<reference evidence="2 3" key="1">
    <citation type="submission" date="2019-06" db="EMBL/GenBank/DDBJ databases">
        <title>Description of Kitasatospora acidophila sp. nov. isolated from pine grove soil, and reclassification of Streptomyces novaecaesareae to Kitasatospora novaeceasareae comb. nov.</title>
        <authorList>
            <person name="Kim M.J."/>
        </authorList>
    </citation>
    <scope>NUCLEOTIDE SEQUENCE [LARGE SCALE GENOMIC DNA]</scope>
    <source>
        <strain evidence="2 3">MMS16-CNU292</strain>
    </source>
</reference>
<gene>
    <name evidence="2" type="ORF">E6W39_00285</name>
</gene>
<comment type="caution">
    <text evidence="2">The sequence shown here is derived from an EMBL/GenBank/DDBJ whole genome shotgun (WGS) entry which is preliminary data.</text>
</comment>
<evidence type="ECO:0000256" key="1">
    <source>
        <dbReference type="SAM" id="MobiDB-lite"/>
    </source>
</evidence>
<evidence type="ECO:0000313" key="3">
    <source>
        <dbReference type="Proteomes" id="UP000319103"/>
    </source>
</evidence>
<protein>
    <submittedName>
        <fullName evidence="2">Uncharacterized protein</fullName>
    </submittedName>
</protein>
<dbReference type="AlphaFoldDB" id="A0A540WGB7"/>
<dbReference type="RefSeq" id="WP_141631693.1">
    <property type="nucleotide sequence ID" value="NZ_VIGB01000001.1"/>
</dbReference>
<evidence type="ECO:0000313" key="2">
    <source>
        <dbReference type="EMBL" id="TQF08032.1"/>
    </source>
</evidence>
<sequence>MGGWSDSAGWENGDKCAWKNTGPGAATNVNFSTGSFAMQSTWSNDANNGQGGCEMSQPIVK</sequence>